<dbReference type="Gene3D" id="1.25.40.390">
    <property type="match status" value="1"/>
</dbReference>
<reference evidence="1 2" key="1">
    <citation type="submission" date="2018-03" db="EMBL/GenBank/DDBJ databases">
        <title>Genomic Encyclopedia of Archaeal and Bacterial Type Strains, Phase II (KMG-II): from individual species to whole genera.</title>
        <authorList>
            <person name="Goeker M."/>
        </authorList>
    </citation>
    <scope>NUCLEOTIDE SEQUENCE [LARGE SCALE GENOMIC DNA]</scope>
    <source>
        <strain evidence="1 2">DSM 29057</strain>
    </source>
</reference>
<sequence>MEEREKEGRKNIQSFNHSIIQSLKSMRRLFIYAGALAMLIGANSCDKGFEDVNKNPVLATSVDPVYLFSNAEFTSAIATQNYQMQIVQQINTPYTGVLEGGNHNAVSDPNSNANFNSLYLQNGPVNLLTTVIAQTKDNPARSNLYNMSRIWKAYVFMVLVDTYGDVPYFEAGKAFLEGINLPKYDDQKVIYDDILKELQEGTKALDASKAIESGDLFFKGNIAQWKKLGNSLLLRAAMRYSKIDAAKAKQYVAIAVDPANGGLQSSNADNALIAFNSTFNHPLANYFQGTERGNVYLGKALVDFLKETSDPRIRVIAVKYETPGNPLATAGAEDTTPASQQGMPYGYNESTIANAPDFPGKIGSAFKYSQINRRTLGKIDAPEFFITYSQTSLLLAEAVQRGWATGDVKALYEAGVRAHMNQMATYDVLATIPTTSQDAFLTANPFVPAKALEQINNQYWISSFLNGSEAWANFRRSGFPTLPINNYPGKDPSVKDFIKRLVYPVLEHSVNEANYKEAVARMGPDELGTPVFWDK</sequence>
<keyword evidence="2" id="KW-1185">Reference proteome</keyword>
<dbReference type="InterPro" id="IPR011990">
    <property type="entry name" value="TPR-like_helical_dom_sf"/>
</dbReference>
<organism evidence="1 2">
    <name type="scientific">Dyadobacter jiangsuensis</name>
    <dbReference type="NCBI Taxonomy" id="1591085"/>
    <lineage>
        <taxon>Bacteria</taxon>
        <taxon>Pseudomonadati</taxon>
        <taxon>Bacteroidota</taxon>
        <taxon>Cytophagia</taxon>
        <taxon>Cytophagales</taxon>
        <taxon>Spirosomataceae</taxon>
        <taxon>Dyadobacter</taxon>
    </lineage>
</organism>
<gene>
    <name evidence="1" type="ORF">CLV60_11453</name>
</gene>
<evidence type="ECO:0000313" key="2">
    <source>
        <dbReference type="Proteomes" id="UP000241964"/>
    </source>
</evidence>
<comment type="caution">
    <text evidence="1">The sequence shown here is derived from an EMBL/GenBank/DDBJ whole genome shotgun (WGS) entry which is preliminary data.</text>
</comment>
<dbReference type="Proteomes" id="UP000241964">
    <property type="component" value="Unassembled WGS sequence"/>
</dbReference>
<protein>
    <submittedName>
        <fullName evidence="1">SusD-like starch-binding protein associating with outer membrane</fullName>
    </submittedName>
</protein>
<dbReference type="EMBL" id="PYAS01000014">
    <property type="protein sequence ID" value="PSL24226.1"/>
    <property type="molecule type" value="Genomic_DNA"/>
</dbReference>
<evidence type="ECO:0000313" key="1">
    <source>
        <dbReference type="EMBL" id="PSL24226.1"/>
    </source>
</evidence>
<dbReference type="InterPro" id="IPR041662">
    <property type="entry name" value="SusD-like_2"/>
</dbReference>
<dbReference type="SUPFAM" id="SSF48452">
    <property type="entry name" value="TPR-like"/>
    <property type="match status" value="1"/>
</dbReference>
<name>A0A2P8FR68_9BACT</name>
<dbReference type="Pfam" id="PF12771">
    <property type="entry name" value="SusD-like_2"/>
    <property type="match status" value="1"/>
</dbReference>
<proteinExistence type="predicted"/>
<dbReference type="AlphaFoldDB" id="A0A2P8FR68"/>
<accession>A0A2P8FR68</accession>